<dbReference type="AlphaFoldDB" id="A0A8D8TUP3"/>
<name>A0A8D8TUP3_9HEMI</name>
<evidence type="ECO:0000313" key="1">
    <source>
        <dbReference type="EMBL" id="CAG6694299.1"/>
    </source>
</evidence>
<protein>
    <submittedName>
        <fullName evidence="1">Uncharacterized protein</fullName>
    </submittedName>
</protein>
<organism evidence="1">
    <name type="scientific">Cacopsylla melanoneura</name>
    <dbReference type="NCBI Taxonomy" id="428564"/>
    <lineage>
        <taxon>Eukaryota</taxon>
        <taxon>Metazoa</taxon>
        <taxon>Ecdysozoa</taxon>
        <taxon>Arthropoda</taxon>
        <taxon>Hexapoda</taxon>
        <taxon>Insecta</taxon>
        <taxon>Pterygota</taxon>
        <taxon>Neoptera</taxon>
        <taxon>Paraneoptera</taxon>
        <taxon>Hemiptera</taxon>
        <taxon>Sternorrhyncha</taxon>
        <taxon>Psylloidea</taxon>
        <taxon>Psyllidae</taxon>
        <taxon>Psyllinae</taxon>
        <taxon>Cacopsylla</taxon>
    </lineage>
</organism>
<dbReference type="EMBL" id="HBUF01317424">
    <property type="protein sequence ID" value="CAG6694299.1"/>
    <property type="molecule type" value="Transcribed_RNA"/>
</dbReference>
<accession>A0A8D8TUP3</accession>
<proteinExistence type="predicted"/>
<sequence>MFDEEHHLNAGLCSKVMMVLLACGLPNCKRAFLYPPSRSCTGQNMSPFFYSLCIGQCCEPGSQYNLDYSNNDPYIVPRHIVDLVYLVKVYLGSNADEGSRCWIGTMLFPRTMLADWCWNSLLAGCNTLAPACTHLK</sequence>
<reference evidence="1" key="1">
    <citation type="submission" date="2021-05" db="EMBL/GenBank/DDBJ databases">
        <authorList>
            <person name="Alioto T."/>
            <person name="Alioto T."/>
            <person name="Gomez Garrido J."/>
        </authorList>
    </citation>
    <scope>NUCLEOTIDE SEQUENCE</scope>
</reference>